<reference evidence="6" key="1">
    <citation type="submission" date="2025-08" db="UniProtKB">
        <authorList>
            <consortium name="Ensembl"/>
        </authorList>
    </citation>
    <scope>IDENTIFICATION</scope>
</reference>
<dbReference type="GO" id="GO:0016020">
    <property type="term" value="C:membrane"/>
    <property type="evidence" value="ECO:0007669"/>
    <property type="project" value="UniProtKB-SubCell"/>
</dbReference>
<keyword evidence="4 5" id="KW-0472">Membrane</keyword>
<dbReference type="PANTHER" id="PTHR43243:SF10">
    <property type="entry name" value="MGC138914 PROTEIN"/>
    <property type="match status" value="1"/>
</dbReference>
<organism evidence="6 7">
    <name type="scientific">Sus scrofa</name>
    <name type="common">Pig</name>
    <dbReference type="NCBI Taxonomy" id="9823"/>
    <lineage>
        <taxon>Eukaryota</taxon>
        <taxon>Metazoa</taxon>
        <taxon>Chordata</taxon>
        <taxon>Craniata</taxon>
        <taxon>Vertebrata</taxon>
        <taxon>Euteleostomi</taxon>
        <taxon>Mammalia</taxon>
        <taxon>Eutheria</taxon>
        <taxon>Laurasiatheria</taxon>
        <taxon>Artiodactyla</taxon>
        <taxon>Suina</taxon>
        <taxon>Suidae</taxon>
        <taxon>Sus</taxon>
    </lineage>
</organism>
<evidence type="ECO:0000256" key="3">
    <source>
        <dbReference type="ARBA" id="ARBA00022989"/>
    </source>
</evidence>
<comment type="subcellular location">
    <subcellularLocation>
        <location evidence="1">Membrane</location>
        <topology evidence="1">Multi-pass membrane protein</topology>
    </subcellularLocation>
</comment>
<feature type="transmembrane region" description="Helical" evidence="5">
    <location>
        <begin position="287"/>
        <end position="312"/>
    </location>
</feature>
<proteinExistence type="predicted"/>
<dbReference type="GO" id="GO:0022857">
    <property type="term" value="F:transmembrane transporter activity"/>
    <property type="evidence" value="ECO:0007669"/>
    <property type="project" value="InterPro"/>
</dbReference>
<dbReference type="InterPro" id="IPR002293">
    <property type="entry name" value="AA/rel_permease1"/>
</dbReference>
<dbReference type="AlphaFoldDB" id="A0A8D1C4E4"/>
<feature type="transmembrane region" description="Helical" evidence="5">
    <location>
        <begin position="167"/>
        <end position="184"/>
    </location>
</feature>
<evidence type="ECO:0000256" key="2">
    <source>
        <dbReference type="ARBA" id="ARBA00022692"/>
    </source>
</evidence>
<dbReference type="FunFam" id="1.20.1740.10:FF:000050">
    <property type="entry name" value="MGC157082 protein"/>
    <property type="match status" value="1"/>
</dbReference>
<evidence type="ECO:0000256" key="4">
    <source>
        <dbReference type="ARBA" id="ARBA00023136"/>
    </source>
</evidence>
<protein>
    <recommendedName>
        <fullName evidence="8">Cationic amino acid transporter C-terminal domain-containing protein</fullName>
    </recommendedName>
</protein>
<evidence type="ECO:0008006" key="8">
    <source>
        <dbReference type="Google" id="ProtNLM"/>
    </source>
</evidence>
<dbReference type="Pfam" id="PF13520">
    <property type="entry name" value="AA_permease_2"/>
    <property type="match status" value="1"/>
</dbReference>
<feature type="transmembrane region" description="Helical" evidence="5">
    <location>
        <begin position="66"/>
        <end position="86"/>
    </location>
</feature>
<dbReference type="PANTHER" id="PTHR43243">
    <property type="entry name" value="INNER MEMBRANE TRANSPORTER YGJI-RELATED"/>
    <property type="match status" value="1"/>
</dbReference>
<sequence>MLRQYVCQFCEKLVRRWPLEPGKQPEGGQAPHLNTLDLVARGVGSTLGAGVYIVAGAVAASMAGPAIIVSFLVAALPSVLSGLCYAEIGTRVPVSGSACLYSYISVGQFCAFLAGWNLILGYVTAIASVAKAWSSTFDSLIWSRIAQVLWGTLSQDIPSFLAPYPDFFALGLVLLLTGMLALGAHESALVTKVFSAINLLVLSFIILSGFIKGDLHNWQLTEQDYKLAAHGSNDTSSLGLLGSGGFVPFGFEGILQGAATCYYVFVGFDDIVTKEAQNPQRSIPWSIMITICLCFLMCFGVSAALTLMVPYYQIQPENPLPQAFLQVGWAPAGYVVAVGTLCALTSSLLGDMFPMLSVIDEMEEEGLIFWGLSQRRTGTPIMALLTFGMLAGESKKQNKTKKTPLPR</sequence>
<dbReference type="Gene3D" id="1.20.1740.10">
    <property type="entry name" value="Amino acid/polyamine transporter I"/>
    <property type="match status" value="1"/>
</dbReference>
<evidence type="ECO:0000256" key="5">
    <source>
        <dbReference type="SAM" id="Phobius"/>
    </source>
</evidence>
<name>A0A8D1C4E4_PIG</name>
<feature type="transmembrane region" description="Helical" evidence="5">
    <location>
        <begin position="246"/>
        <end position="266"/>
    </location>
</feature>
<keyword evidence="3 5" id="KW-1133">Transmembrane helix</keyword>
<dbReference type="Ensembl" id="ENSSSCT00030037936.1">
    <property type="protein sequence ID" value="ENSSSCP00030017414.1"/>
    <property type="gene ID" value="ENSSSCG00030027122.1"/>
</dbReference>
<keyword evidence="2 5" id="KW-0812">Transmembrane</keyword>
<accession>A0A8D1C4E4</accession>
<evidence type="ECO:0000313" key="6">
    <source>
        <dbReference type="Ensembl" id="ENSSSCP00030017414.1"/>
    </source>
</evidence>
<evidence type="ECO:0000313" key="7">
    <source>
        <dbReference type="Proteomes" id="UP000694570"/>
    </source>
</evidence>
<feature type="transmembrane region" description="Helical" evidence="5">
    <location>
        <begin position="98"/>
        <end position="119"/>
    </location>
</feature>
<feature type="transmembrane region" description="Helical" evidence="5">
    <location>
        <begin position="38"/>
        <end position="60"/>
    </location>
</feature>
<dbReference type="PIRSF" id="PIRSF006060">
    <property type="entry name" value="AA_transporter"/>
    <property type="match status" value="1"/>
</dbReference>
<feature type="transmembrane region" description="Helical" evidence="5">
    <location>
        <begin position="332"/>
        <end position="353"/>
    </location>
</feature>
<dbReference type="Proteomes" id="UP000694570">
    <property type="component" value="Unplaced"/>
</dbReference>
<feature type="transmembrane region" description="Helical" evidence="5">
    <location>
        <begin position="193"/>
        <end position="211"/>
    </location>
</feature>
<evidence type="ECO:0000256" key="1">
    <source>
        <dbReference type="ARBA" id="ARBA00004141"/>
    </source>
</evidence>